<evidence type="ECO:0000313" key="2">
    <source>
        <dbReference type="EMBL" id="GHB56171.1"/>
    </source>
</evidence>
<keyword evidence="1" id="KW-1133">Transmembrane helix</keyword>
<evidence type="ECO:0000256" key="1">
    <source>
        <dbReference type="SAM" id="Phobius"/>
    </source>
</evidence>
<dbReference type="RefSeq" id="WP_190184412.1">
    <property type="nucleotide sequence ID" value="NZ_BMVP01000004.1"/>
</dbReference>
<comment type="caution">
    <text evidence="2">The sequence shown here is derived from an EMBL/GenBank/DDBJ whole genome shotgun (WGS) entry which is preliminary data.</text>
</comment>
<dbReference type="Proteomes" id="UP000642673">
    <property type="component" value="Unassembled WGS sequence"/>
</dbReference>
<name>A0ABQ3ERY6_9ACTN</name>
<sequence>MEQPNENEPAREKAAQVALSLQDSRRTVMATAAGALAVAAAFLAHRRRCRS</sequence>
<protein>
    <submittedName>
        <fullName evidence="2">Uncharacterized protein</fullName>
    </submittedName>
</protein>
<proteinExistence type="predicted"/>
<gene>
    <name evidence="2" type="ORF">GCM10010347_27780</name>
</gene>
<evidence type="ECO:0000313" key="3">
    <source>
        <dbReference type="Proteomes" id="UP000642673"/>
    </source>
</evidence>
<accession>A0ABQ3ERY6</accession>
<reference evidence="3" key="1">
    <citation type="journal article" date="2019" name="Int. J. Syst. Evol. Microbiol.">
        <title>The Global Catalogue of Microorganisms (GCM) 10K type strain sequencing project: providing services to taxonomists for standard genome sequencing and annotation.</title>
        <authorList>
            <consortium name="The Broad Institute Genomics Platform"/>
            <consortium name="The Broad Institute Genome Sequencing Center for Infectious Disease"/>
            <person name="Wu L."/>
            <person name="Ma J."/>
        </authorList>
    </citation>
    <scope>NUCLEOTIDE SEQUENCE [LARGE SCALE GENOMIC DNA]</scope>
    <source>
        <strain evidence="3">JCM 4738</strain>
    </source>
</reference>
<dbReference type="EMBL" id="BMVP01000004">
    <property type="protein sequence ID" value="GHB56171.1"/>
    <property type="molecule type" value="Genomic_DNA"/>
</dbReference>
<feature type="transmembrane region" description="Helical" evidence="1">
    <location>
        <begin position="27"/>
        <end position="45"/>
    </location>
</feature>
<keyword evidence="1" id="KW-0472">Membrane</keyword>
<organism evidence="2 3">
    <name type="scientific">Streptomyces cirratus</name>
    <dbReference type="NCBI Taxonomy" id="68187"/>
    <lineage>
        <taxon>Bacteria</taxon>
        <taxon>Bacillati</taxon>
        <taxon>Actinomycetota</taxon>
        <taxon>Actinomycetes</taxon>
        <taxon>Kitasatosporales</taxon>
        <taxon>Streptomycetaceae</taxon>
        <taxon>Streptomyces</taxon>
    </lineage>
</organism>
<keyword evidence="1" id="KW-0812">Transmembrane</keyword>
<keyword evidence="3" id="KW-1185">Reference proteome</keyword>